<reference evidence="5" key="1">
    <citation type="submission" date="2023-07" db="EMBL/GenBank/DDBJ databases">
        <title>Genomic Encyclopedia of Type Strains, Phase IV (KMG-IV): sequencing the most valuable type-strain genomes for metagenomic binning, comparative biology and taxonomic classification.</title>
        <authorList>
            <person name="Goeker M."/>
        </authorList>
    </citation>
    <scope>NUCLEOTIDE SEQUENCE</scope>
    <source>
        <strain evidence="5">DSM 23947</strain>
    </source>
</reference>
<comment type="subcellular location">
    <subcellularLocation>
        <location evidence="1">Membrane</location>
    </subcellularLocation>
</comment>
<keyword evidence="3" id="KW-1133">Transmembrane helix</keyword>
<feature type="domain" description="Acyltransferase 3" evidence="4">
    <location>
        <begin position="4"/>
        <end position="239"/>
    </location>
</feature>
<dbReference type="PANTHER" id="PTHR37312:SF1">
    <property type="entry name" value="MEMBRANE-BOUND ACYLTRANSFERASE YKRP-RELATED"/>
    <property type="match status" value="1"/>
</dbReference>
<dbReference type="Pfam" id="PF01757">
    <property type="entry name" value="Acyl_transf_3"/>
    <property type="match status" value="1"/>
</dbReference>
<feature type="transmembrane region" description="Helical" evidence="3">
    <location>
        <begin position="195"/>
        <end position="213"/>
    </location>
</feature>
<dbReference type="Proteomes" id="UP001237207">
    <property type="component" value="Unassembled WGS sequence"/>
</dbReference>
<dbReference type="GO" id="GO:0016747">
    <property type="term" value="F:acyltransferase activity, transferring groups other than amino-acyl groups"/>
    <property type="evidence" value="ECO:0007669"/>
    <property type="project" value="InterPro"/>
</dbReference>
<comment type="caution">
    <text evidence="5">The sequence shown here is derived from an EMBL/GenBank/DDBJ whole genome shotgun (WGS) entry which is preliminary data.</text>
</comment>
<keyword evidence="3" id="KW-0812">Transmembrane</keyword>
<organism evidence="5 6">
    <name type="scientific">Oikeobacillus pervagus</name>
    <dbReference type="NCBI Taxonomy" id="1325931"/>
    <lineage>
        <taxon>Bacteria</taxon>
        <taxon>Bacillati</taxon>
        <taxon>Bacillota</taxon>
        <taxon>Bacilli</taxon>
        <taxon>Bacillales</taxon>
        <taxon>Bacillaceae</taxon>
        <taxon>Oikeobacillus</taxon>
    </lineage>
</organism>
<protein>
    <submittedName>
        <fullName evidence="5">Fucose 4-O-acetylase-like acetyltransferase</fullName>
    </submittedName>
</protein>
<evidence type="ECO:0000256" key="3">
    <source>
        <dbReference type="SAM" id="Phobius"/>
    </source>
</evidence>
<accession>A0AAJ1T4U9</accession>
<feature type="transmembrane region" description="Helical" evidence="3">
    <location>
        <begin position="225"/>
        <end position="245"/>
    </location>
</feature>
<dbReference type="AlphaFoldDB" id="A0AAJ1T4U9"/>
<comment type="similarity">
    <text evidence="2">Belongs to the acyltransferase 3 family.</text>
</comment>
<keyword evidence="6" id="KW-1185">Reference proteome</keyword>
<keyword evidence="3" id="KW-0472">Membrane</keyword>
<evidence type="ECO:0000256" key="1">
    <source>
        <dbReference type="ARBA" id="ARBA00004370"/>
    </source>
</evidence>
<evidence type="ECO:0000256" key="2">
    <source>
        <dbReference type="ARBA" id="ARBA00007400"/>
    </source>
</evidence>
<evidence type="ECO:0000313" key="6">
    <source>
        <dbReference type="Proteomes" id="UP001237207"/>
    </source>
</evidence>
<feature type="transmembrane region" description="Helical" evidence="3">
    <location>
        <begin position="160"/>
        <end position="183"/>
    </location>
</feature>
<dbReference type="EMBL" id="JAUSUC010000011">
    <property type="protein sequence ID" value="MDQ0214850.1"/>
    <property type="molecule type" value="Genomic_DNA"/>
</dbReference>
<dbReference type="PANTHER" id="PTHR37312">
    <property type="entry name" value="MEMBRANE-BOUND ACYLTRANSFERASE YKRP-RELATED"/>
    <property type="match status" value="1"/>
</dbReference>
<dbReference type="InterPro" id="IPR002656">
    <property type="entry name" value="Acyl_transf_3_dom"/>
</dbReference>
<feature type="transmembrane region" description="Helical" evidence="3">
    <location>
        <begin position="121"/>
        <end position="140"/>
    </location>
</feature>
<feature type="transmembrane region" description="Helical" evidence="3">
    <location>
        <begin position="66"/>
        <end position="86"/>
    </location>
</feature>
<name>A0AAJ1T4U9_9BACI</name>
<dbReference type="InterPro" id="IPR052734">
    <property type="entry name" value="Nod_factor_acetyltransferase"/>
</dbReference>
<proteinExistence type="inferred from homology"/>
<gene>
    <name evidence="5" type="ORF">J2S13_001247</name>
</gene>
<feature type="transmembrane region" description="Helical" evidence="3">
    <location>
        <begin position="7"/>
        <end position="25"/>
    </location>
</feature>
<evidence type="ECO:0000313" key="5">
    <source>
        <dbReference type="EMBL" id="MDQ0214850.1"/>
    </source>
</evidence>
<evidence type="ECO:0000259" key="4">
    <source>
        <dbReference type="Pfam" id="PF01757"/>
    </source>
</evidence>
<sequence length="275" mass="32671">MKLLKKLLLPYFLFQITYTIYYYFLYDQNSLELEPLIPNWSLWFLLSLFFWNILLILFVKLLNLRPAVSLLLAFLLGLAVGCLNVPLDFLSFSRTFVFFPFFLLGYYLKKKHFTRLFSNKVRFLNFCFILCLSSTIYFIPEANEKWLLGSMPYNEFDTSNLLGILIRAGLYILNLMMIACFFTFVPKKQFFFTNWGKNTLYVYLLHGFFIKAFRESEIKDSFESIVLLLIVSLLITVFLSSKFMTTIAQPVIELRLGKLKRCFHQIRKKLHYIES</sequence>
<feature type="transmembrane region" description="Helical" evidence="3">
    <location>
        <begin position="40"/>
        <end position="59"/>
    </location>
</feature>
<feature type="transmembrane region" description="Helical" evidence="3">
    <location>
        <begin position="92"/>
        <end position="109"/>
    </location>
</feature>